<evidence type="ECO:0000313" key="2">
    <source>
        <dbReference type="Proteomes" id="UP000887540"/>
    </source>
</evidence>
<feature type="transmembrane region" description="Helical" evidence="1">
    <location>
        <begin position="6"/>
        <end position="27"/>
    </location>
</feature>
<organism evidence="2 3">
    <name type="scientific">Acrobeloides nanus</name>
    <dbReference type="NCBI Taxonomy" id="290746"/>
    <lineage>
        <taxon>Eukaryota</taxon>
        <taxon>Metazoa</taxon>
        <taxon>Ecdysozoa</taxon>
        <taxon>Nematoda</taxon>
        <taxon>Chromadorea</taxon>
        <taxon>Rhabditida</taxon>
        <taxon>Tylenchina</taxon>
        <taxon>Cephalobomorpha</taxon>
        <taxon>Cephaloboidea</taxon>
        <taxon>Cephalobidae</taxon>
        <taxon>Acrobeloides</taxon>
    </lineage>
</organism>
<reference evidence="3" key="1">
    <citation type="submission" date="2022-11" db="UniProtKB">
        <authorList>
            <consortium name="WormBaseParasite"/>
        </authorList>
    </citation>
    <scope>IDENTIFICATION</scope>
</reference>
<keyword evidence="1" id="KW-0812">Transmembrane</keyword>
<evidence type="ECO:0000256" key="1">
    <source>
        <dbReference type="SAM" id="Phobius"/>
    </source>
</evidence>
<dbReference type="AlphaFoldDB" id="A0A914D728"/>
<dbReference type="WBParaSite" id="ACRNAN_scaffold18880.g17014.t1">
    <property type="protein sequence ID" value="ACRNAN_scaffold18880.g17014.t1"/>
    <property type="gene ID" value="ACRNAN_scaffold18880.g17014"/>
</dbReference>
<dbReference type="Proteomes" id="UP000887540">
    <property type="component" value="Unplaced"/>
</dbReference>
<proteinExistence type="predicted"/>
<accession>A0A914D728</accession>
<keyword evidence="1" id="KW-1133">Transmembrane helix</keyword>
<keyword evidence="1" id="KW-0472">Membrane</keyword>
<name>A0A914D728_9BILA</name>
<evidence type="ECO:0000313" key="3">
    <source>
        <dbReference type="WBParaSite" id="ACRNAN_scaffold18880.g17014.t1"/>
    </source>
</evidence>
<keyword evidence="2" id="KW-1185">Reference proteome</keyword>
<protein>
    <submittedName>
        <fullName evidence="3">Uncharacterized protein</fullName>
    </submittedName>
</protein>
<sequence length="57" mass="6555">TVSYIIPGVFLTIVVSTFWSALFEVSFSKLEMSLIRHYLPEKKKKEAIDIQGENNHV</sequence>